<name>A0A6A4GH49_9AGAR</name>
<accession>A0A6A4GH49</accession>
<reference evidence="2" key="1">
    <citation type="journal article" date="2019" name="Environ. Microbiol.">
        <title>Fungal ecological strategies reflected in gene transcription - a case study of two litter decomposers.</title>
        <authorList>
            <person name="Barbi F."/>
            <person name="Kohler A."/>
            <person name="Barry K."/>
            <person name="Baskaran P."/>
            <person name="Daum C."/>
            <person name="Fauchery L."/>
            <person name="Ihrmark K."/>
            <person name="Kuo A."/>
            <person name="LaButti K."/>
            <person name="Lipzen A."/>
            <person name="Morin E."/>
            <person name="Grigoriev I.V."/>
            <person name="Henrissat B."/>
            <person name="Lindahl B."/>
            <person name="Martin F."/>
        </authorList>
    </citation>
    <scope>NUCLEOTIDE SEQUENCE</scope>
    <source>
        <strain evidence="2">JB14</strain>
    </source>
</reference>
<evidence type="ECO:0000256" key="1">
    <source>
        <dbReference type="SAM" id="MobiDB-lite"/>
    </source>
</evidence>
<keyword evidence="3" id="KW-1185">Reference proteome</keyword>
<sequence>MELAHLSNTSIECREQCQNTVVKGEASMNSEGHGLICSLQRMMQMTTKKGGKETLNGSPLAVGSRCGAGMSFEHGSNLREFEGRNRGSLSIPVPLSRRTQQRT</sequence>
<feature type="region of interest" description="Disordered" evidence="1">
    <location>
        <begin position="79"/>
        <end position="103"/>
    </location>
</feature>
<evidence type="ECO:0000313" key="2">
    <source>
        <dbReference type="EMBL" id="KAE9384851.1"/>
    </source>
</evidence>
<dbReference type="AlphaFoldDB" id="A0A6A4GH49"/>
<dbReference type="EMBL" id="ML770071">
    <property type="protein sequence ID" value="KAE9384851.1"/>
    <property type="molecule type" value="Genomic_DNA"/>
</dbReference>
<proteinExistence type="predicted"/>
<dbReference type="Proteomes" id="UP000799118">
    <property type="component" value="Unassembled WGS sequence"/>
</dbReference>
<protein>
    <submittedName>
        <fullName evidence="2">Uncharacterized protein</fullName>
    </submittedName>
</protein>
<organism evidence="2 3">
    <name type="scientific">Gymnopus androsaceus JB14</name>
    <dbReference type="NCBI Taxonomy" id="1447944"/>
    <lineage>
        <taxon>Eukaryota</taxon>
        <taxon>Fungi</taxon>
        <taxon>Dikarya</taxon>
        <taxon>Basidiomycota</taxon>
        <taxon>Agaricomycotina</taxon>
        <taxon>Agaricomycetes</taxon>
        <taxon>Agaricomycetidae</taxon>
        <taxon>Agaricales</taxon>
        <taxon>Marasmiineae</taxon>
        <taxon>Omphalotaceae</taxon>
        <taxon>Gymnopus</taxon>
    </lineage>
</organism>
<gene>
    <name evidence="2" type="ORF">BT96DRAFT_929096</name>
</gene>
<evidence type="ECO:0000313" key="3">
    <source>
        <dbReference type="Proteomes" id="UP000799118"/>
    </source>
</evidence>